<dbReference type="GO" id="GO:0015297">
    <property type="term" value="F:antiporter activity"/>
    <property type="evidence" value="ECO:0007669"/>
    <property type="project" value="InterPro"/>
</dbReference>
<keyword evidence="4 7" id="KW-0812">Transmembrane</keyword>
<evidence type="ECO:0000256" key="5">
    <source>
        <dbReference type="ARBA" id="ARBA00022989"/>
    </source>
</evidence>
<reference evidence="8" key="2">
    <citation type="submission" date="2023-02" db="EMBL/GenBank/DDBJ databases">
        <authorList>
            <person name="Swenson N.G."/>
            <person name="Wegrzyn J.L."/>
            <person name="Mcevoy S.L."/>
        </authorList>
    </citation>
    <scope>NUCLEOTIDE SEQUENCE</scope>
    <source>
        <strain evidence="8">91603</strain>
        <tissue evidence="8">Leaf</tissue>
    </source>
</reference>
<dbReference type="Proteomes" id="UP001064489">
    <property type="component" value="Chromosome 11"/>
</dbReference>
<keyword evidence="5 7" id="KW-1133">Transmembrane helix</keyword>
<accession>A0AAD5NDB8</accession>
<evidence type="ECO:0000256" key="1">
    <source>
        <dbReference type="ARBA" id="ARBA00004141"/>
    </source>
</evidence>
<dbReference type="InterPro" id="IPR002528">
    <property type="entry name" value="MATE_fam"/>
</dbReference>
<evidence type="ECO:0000256" key="6">
    <source>
        <dbReference type="ARBA" id="ARBA00023136"/>
    </source>
</evidence>
<evidence type="ECO:0000256" key="3">
    <source>
        <dbReference type="ARBA" id="ARBA00022448"/>
    </source>
</evidence>
<organism evidence="8 9">
    <name type="scientific">Acer negundo</name>
    <name type="common">Box elder</name>
    <dbReference type="NCBI Taxonomy" id="4023"/>
    <lineage>
        <taxon>Eukaryota</taxon>
        <taxon>Viridiplantae</taxon>
        <taxon>Streptophyta</taxon>
        <taxon>Embryophyta</taxon>
        <taxon>Tracheophyta</taxon>
        <taxon>Spermatophyta</taxon>
        <taxon>Magnoliopsida</taxon>
        <taxon>eudicotyledons</taxon>
        <taxon>Gunneridae</taxon>
        <taxon>Pentapetalae</taxon>
        <taxon>rosids</taxon>
        <taxon>malvids</taxon>
        <taxon>Sapindales</taxon>
        <taxon>Sapindaceae</taxon>
        <taxon>Hippocastanoideae</taxon>
        <taxon>Acereae</taxon>
        <taxon>Acer</taxon>
    </lineage>
</organism>
<feature type="transmembrane region" description="Helical" evidence="7">
    <location>
        <begin position="493"/>
        <end position="513"/>
    </location>
</feature>
<dbReference type="GO" id="GO:0042910">
    <property type="term" value="F:xenobiotic transmembrane transporter activity"/>
    <property type="evidence" value="ECO:0007669"/>
    <property type="project" value="InterPro"/>
</dbReference>
<dbReference type="NCBIfam" id="TIGR00797">
    <property type="entry name" value="matE"/>
    <property type="match status" value="1"/>
</dbReference>
<feature type="transmembrane region" description="Helical" evidence="7">
    <location>
        <begin position="194"/>
        <end position="214"/>
    </location>
</feature>
<dbReference type="GO" id="GO:1990961">
    <property type="term" value="P:xenobiotic detoxification by transmembrane export across the plasma membrane"/>
    <property type="evidence" value="ECO:0007669"/>
    <property type="project" value="InterPro"/>
</dbReference>
<evidence type="ECO:0000313" key="9">
    <source>
        <dbReference type="Proteomes" id="UP001064489"/>
    </source>
</evidence>
<dbReference type="Pfam" id="PF01554">
    <property type="entry name" value="MatE"/>
    <property type="match status" value="2"/>
</dbReference>
<dbReference type="CDD" id="cd13132">
    <property type="entry name" value="MATE_eukaryotic"/>
    <property type="match status" value="1"/>
</dbReference>
<keyword evidence="9" id="KW-1185">Reference proteome</keyword>
<evidence type="ECO:0000256" key="7">
    <source>
        <dbReference type="RuleBase" id="RU004914"/>
    </source>
</evidence>
<comment type="similarity">
    <text evidence="2 7">Belongs to the multi antimicrobial extrusion (MATE) (TC 2.A.66.1) family.</text>
</comment>
<feature type="transmembrane region" description="Helical" evidence="7">
    <location>
        <begin position="296"/>
        <end position="316"/>
    </location>
</feature>
<evidence type="ECO:0000256" key="4">
    <source>
        <dbReference type="ARBA" id="ARBA00022692"/>
    </source>
</evidence>
<dbReference type="EMBL" id="JAJSOW010000108">
    <property type="protein sequence ID" value="KAI9153017.1"/>
    <property type="molecule type" value="Genomic_DNA"/>
</dbReference>
<name>A0AAD5NDB8_ACENE</name>
<feature type="transmembrane region" description="Helical" evidence="7">
    <location>
        <begin position="262"/>
        <end position="284"/>
    </location>
</feature>
<sequence>MNLRYSGNDVHGVTAKVVDMPHHYVEIHPNIRQQFWDAQHWPKHILVRYTWEEQSEIDVSSGFYFLFGSALALSFVLSIYILESSRDKFARFVRETVAESSVPGISVAKVGEEVMSLGKIAFPIVMTTLLIYSRSVISMLFLSHLGKVELAGGSLALGCANITGNSIIKGLAIGMDPICGQAFGAKRFHILSQVYQKTLCLLLLVCIPISLLWINSELIFLKLGQDPEISRVAKTYIIFTIPELVAQAVLTPMRAFLRTQGLTSPLTIAAIAAVVLHLPINYIFTIQFKWGIKGVALALACNTVNLNLGLLIYVLLSKTPLKPWHNFTISSFFQGWWPLLALSVPSCISVCLEWWWYEIMLFLCGLLQNPEASVAAMGILVQTTSLLYVFPYALSCSLTTRVGHALGARQPSRAQWTTIIGIIMAIGYGLSAAVVMSLLKSLWGKMFTEEPQILDMISAALPIVGLCEIGNSPQTASCGVLTGTARPKDGVRINLFSFYVVGLPVAILMTFKFKIGFRGLWFGLLAAQISCVLLMVYTLMKTDWKHQTKRAEELTLSAGDNQDLETGLISSEN</sequence>
<feature type="transmembrane region" description="Helical" evidence="7">
    <location>
        <begin position="374"/>
        <end position="394"/>
    </location>
</feature>
<dbReference type="AlphaFoldDB" id="A0AAD5NDB8"/>
<feature type="transmembrane region" description="Helical" evidence="7">
    <location>
        <begin position="63"/>
        <end position="82"/>
    </location>
</feature>
<evidence type="ECO:0000256" key="2">
    <source>
        <dbReference type="ARBA" id="ARBA00010199"/>
    </source>
</evidence>
<feature type="transmembrane region" description="Helical" evidence="7">
    <location>
        <begin position="414"/>
        <end position="439"/>
    </location>
</feature>
<feature type="transmembrane region" description="Helical" evidence="7">
    <location>
        <begin position="120"/>
        <end position="142"/>
    </location>
</feature>
<feature type="transmembrane region" description="Helical" evidence="7">
    <location>
        <begin position="336"/>
        <end position="367"/>
    </location>
</feature>
<keyword evidence="3" id="KW-0813">Transport</keyword>
<dbReference type="PANTHER" id="PTHR11206">
    <property type="entry name" value="MULTIDRUG RESISTANCE PROTEIN"/>
    <property type="match status" value="1"/>
</dbReference>
<dbReference type="InterPro" id="IPR045069">
    <property type="entry name" value="MATE_euk"/>
</dbReference>
<evidence type="ECO:0000313" key="8">
    <source>
        <dbReference type="EMBL" id="KAI9153017.1"/>
    </source>
</evidence>
<reference evidence="8" key="1">
    <citation type="journal article" date="2022" name="Plant J.">
        <title>Strategies of tolerance reflected in two North American maple genomes.</title>
        <authorList>
            <person name="McEvoy S.L."/>
            <person name="Sezen U.U."/>
            <person name="Trouern-Trend A."/>
            <person name="McMahon S.M."/>
            <person name="Schaberg P.G."/>
            <person name="Yang J."/>
            <person name="Wegrzyn J.L."/>
            <person name="Swenson N.G."/>
        </authorList>
    </citation>
    <scope>NUCLEOTIDE SEQUENCE</scope>
    <source>
        <strain evidence="8">91603</strain>
    </source>
</reference>
<proteinExistence type="inferred from homology"/>
<dbReference type="GO" id="GO:0016020">
    <property type="term" value="C:membrane"/>
    <property type="evidence" value="ECO:0007669"/>
    <property type="project" value="UniProtKB-SubCell"/>
</dbReference>
<comment type="subcellular location">
    <subcellularLocation>
        <location evidence="1">Membrane</location>
        <topology evidence="1">Multi-pass membrane protein</topology>
    </subcellularLocation>
</comment>
<feature type="transmembrane region" description="Helical" evidence="7">
    <location>
        <begin position="235"/>
        <end position="256"/>
    </location>
</feature>
<keyword evidence="6 7" id="KW-0472">Membrane</keyword>
<comment type="caution">
    <text evidence="8">The sequence shown here is derived from an EMBL/GenBank/DDBJ whole genome shotgun (WGS) entry which is preliminary data.</text>
</comment>
<feature type="transmembrane region" description="Helical" evidence="7">
    <location>
        <begin position="519"/>
        <end position="540"/>
    </location>
</feature>
<protein>
    <recommendedName>
        <fullName evidence="7">Protein DETOXIFICATION</fullName>
    </recommendedName>
    <alternativeName>
        <fullName evidence="7">Multidrug and toxic compound extrusion protein</fullName>
    </alternativeName>
</protein>
<gene>
    <name evidence="8" type="ORF">LWI28_004460</name>
</gene>